<comment type="caution">
    <text evidence="3">The sequence shown here is derived from an EMBL/GenBank/DDBJ whole genome shotgun (WGS) entry which is preliminary data.</text>
</comment>
<reference evidence="3" key="1">
    <citation type="submission" date="2022-07" db="EMBL/GenBank/DDBJ databases">
        <authorList>
            <person name="Trinca V."/>
            <person name="Uliana J.V.C."/>
            <person name="Torres T.T."/>
            <person name="Ward R.J."/>
            <person name="Monesi N."/>
        </authorList>
    </citation>
    <scope>NUCLEOTIDE SEQUENCE</scope>
    <source>
        <strain evidence="3">HSMRA1968</strain>
        <tissue evidence="3">Whole embryos</tissue>
    </source>
</reference>
<dbReference type="AlphaFoldDB" id="A0A9Q0MNI8"/>
<feature type="non-terminal residue" evidence="3">
    <location>
        <position position="1"/>
    </location>
</feature>
<gene>
    <name evidence="3" type="ORF">Bhyg_16083</name>
</gene>
<accession>A0A9Q0MNI8</accession>
<protein>
    <recommendedName>
        <fullName evidence="2">EGF-like domain-containing protein</fullName>
    </recommendedName>
</protein>
<organism evidence="3 4">
    <name type="scientific">Pseudolycoriella hygida</name>
    <dbReference type="NCBI Taxonomy" id="35572"/>
    <lineage>
        <taxon>Eukaryota</taxon>
        <taxon>Metazoa</taxon>
        <taxon>Ecdysozoa</taxon>
        <taxon>Arthropoda</taxon>
        <taxon>Hexapoda</taxon>
        <taxon>Insecta</taxon>
        <taxon>Pterygota</taxon>
        <taxon>Neoptera</taxon>
        <taxon>Endopterygota</taxon>
        <taxon>Diptera</taxon>
        <taxon>Nematocera</taxon>
        <taxon>Sciaroidea</taxon>
        <taxon>Sciaridae</taxon>
        <taxon>Pseudolycoriella</taxon>
    </lineage>
</organism>
<evidence type="ECO:0000256" key="1">
    <source>
        <dbReference type="SAM" id="MobiDB-lite"/>
    </source>
</evidence>
<dbReference type="Proteomes" id="UP001151699">
    <property type="component" value="Unassembled WGS sequence"/>
</dbReference>
<dbReference type="EMBL" id="WJQU01002467">
    <property type="protein sequence ID" value="KAJ6632816.1"/>
    <property type="molecule type" value="Genomic_DNA"/>
</dbReference>
<feature type="domain" description="EGF-like" evidence="2">
    <location>
        <begin position="803"/>
        <end position="840"/>
    </location>
</feature>
<feature type="region of interest" description="Disordered" evidence="1">
    <location>
        <begin position="31"/>
        <end position="64"/>
    </location>
</feature>
<feature type="region of interest" description="Disordered" evidence="1">
    <location>
        <begin position="698"/>
        <end position="751"/>
    </location>
</feature>
<sequence length="874" mass="91287">ATLGKGDQSKPDLAGVIEKYGENVVKTAEEAATHLPASKGKELPKIFPTEDQGAAGGDQSKPDLTGVIKQVGENVVKTAEEPATHLPASKGKELPKIFPTKDQGAAGGIKIEANAGDTFGKGDQSKPDLTGVIKQVGENVVKTAEEAATHLPASKGIELPKIFPTKDQGATGGIKIEGNAEATLGKGDQSKPDLAGVIEKYGENVVKTAEEAATHLPASKGKELPKIFPTKDQGAAGGIKIEANAGATFGKGDQSKPDLTGVNKQVGENVVKTAEEAATHLPASKGIELPKIFPTKDQVPAGGIKIEGNAGATFGKGDQSKPDLTGIIKQVGENVVKTAEEAATHLPASKGIELPKIFPTKDQGAAGGIKIEGNAGATFGKGEQSKPDSTGVIKQVGENVVKTAEEAATHLPASKGIELPKIFPTKDQVPAGGIKIEGNAGATFNKNGQSKLDLAAAKKQSFSVSGKEKEQFRKITRQEQSAIHAIEGMKEVAASRSVKCDPPECLSDDECPFNLACLRGKCSDPCNCGVGAQCHVCNHQPSCICPPGYVGDPEIACTKNEESELRDTGASWEQRSTNRVRSKTGFKGLGDFISRLFSFGKQGANKAVKDLVKKSDAAAGEEQGASNPSVKCDPPECLSDDECPFNLACLRGKCSDPCNCGVGAQCHVCNHQPSCVCPPGYVGDPEVVCVKSDTATSQEQGSATPVERQKSVDLDKQKTQGVPNPIFSSGQGTANVTRFDGKEEGKRSKTRSKGVGNFIRRVFSIENVRDEEQEAASPSVKRNAPKCLSDDECSFNLACLRGECRDPCNCGVGAQCHVCNHQPSCVCPPGYVGDPEVACTKSEVEGHGTANLVTINKDGSKGRLDSRGKVPCNG</sequence>
<proteinExistence type="predicted"/>
<feature type="domain" description="EGF-like" evidence="2">
    <location>
        <begin position="521"/>
        <end position="558"/>
    </location>
</feature>
<keyword evidence="4" id="KW-1185">Reference proteome</keyword>
<feature type="compositionally biased region" description="Polar residues" evidence="1">
    <location>
        <begin position="719"/>
        <end position="736"/>
    </location>
</feature>
<name>A0A9Q0MNI8_9DIPT</name>
<dbReference type="PANTHER" id="PTHR22963">
    <property type="entry name" value="ENDOGLIN-RELATED"/>
    <property type="match status" value="1"/>
</dbReference>
<dbReference type="OrthoDB" id="4405280at2759"/>
<feature type="domain" description="EGF-like" evidence="2">
    <location>
        <begin position="653"/>
        <end position="690"/>
    </location>
</feature>
<dbReference type="CDD" id="cd00053">
    <property type="entry name" value="EGF"/>
    <property type="match status" value="3"/>
</dbReference>
<dbReference type="InterPro" id="IPR000742">
    <property type="entry name" value="EGF"/>
</dbReference>
<evidence type="ECO:0000313" key="4">
    <source>
        <dbReference type="Proteomes" id="UP001151699"/>
    </source>
</evidence>
<dbReference type="SMART" id="SM00181">
    <property type="entry name" value="EGF"/>
    <property type="match status" value="3"/>
</dbReference>
<evidence type="ECO:0000259" key="2">
    <source>
        <dbReference type="SMART" id="SM00181"/>
    </source>
</evidence>
<dbReference type="SUPFAM" id="SSF90148">
    <property type="entry name" value="DPY module"/>
    <property type="match status" value="2"/>
</dbReference>
<evidence type="ECO:0000313" key="3">
    <source>
        <dbReference type="EMBL" id="KAJ6632816.1"/>
    </source>
</evidence>
<feature type="non-terminal residue" evidence="3">
    <location>
        <position position="874"/>
    </location>
</feature>
<dbReference type="PANTHER" id="PTHR22963:SF39">
    <property type="entry name" value="DUMPY"/>
    <property type="match status" value="1"/>
</dbReference>
<feature type="compositionally biased region" description="Basic and acidic residues" evidence="1">
    <location>
        <begin position="707"/>
        <end position="718"/>
    </location>
</feature>